<name>A0A1H9X9R8_9MICO</name>
<dbReference type="Gene3D" id="1.10.8.80">
    <property type="entry name" value="Magnesium chelatase subunit I, C-Terminal domain"/>
    <property type="match status" value="1"/>
</dbReference>
<dbReference type="PANTHER" id="PTHR42759">
    <property type="entry name" value="MOXR FAMILY PROTEIN"/>
    <property type="match status" value="1"/>
</dbReference>
<evidence type="ECO:0000256" key="1">
    <source>
        <dbReference type="ARBA" id="ARBA00022741"/>
    </source>
</evidence>
<keyword evidence="2" id="KW-0067">ATP-binding</keyword>
<gene>
    <name evidence="7" type="ORF">SAMN05216199_3494</name>
</gene>
<accession>A0A1H9X9R8</accession>
<organism evidence="7 8">
    <name type="scientific">Pedococcus cremeus</name>
    <dbReference type="NCBI Taxonomy" id="587636"/>
    <lineage>
        <taxon>Bacteria</taxon>
        <taxon>Bacillati</taxon>
        <taxon>Actinomycetota</taxon>
        <taxon>Actinomycetes</taxon>
        <taxon>Micrococcales</taxon>
        <taxon>Intrasporangiaceae</taxon>
        <taxon>Pedococcus</taxon>
    </lineage>
</organism>
<evidence type="ECO:0000256" key="3">
    <source>
        <dbReference type="ARBA" id="ARBA00061607"/>
    </source>
</evidence>
<evidence type="ECO:0000256" key="4">
    <source>
        <dbReference type="SAM" id="MobiDB-lite"/>
    </source>
</evidence>
<evidence type="ECO:0000313" key="8">
    <source>
        <dbReference type="Proteomes" id="UP000199019"/>
    </source>
</evidence>
<feature type="compositionally biased region" description="Polar residues" evidence="4">
    <location>
        <begin position="1"/>
        <end position="10"/>
    </location>
</feature>
<feature type="region of interest" description="Disordered" evidence="4">
    <location>
        <begin position="1"/>
        <end position="23"/>
    </location>
</feature>
<dbReference type="InterPro" id="IPR027417">
    <property type="entry name" value="P-loop_NTPase"/>
</dbReference>
<dbReference type="PIRSF" id="PIRSF002849">
    <property type="entry name" value="AAA_ATPase_chaperone_MoxR_prd"/>
    <property type="match status" value="1"/>
</dbReference>
<dbReference type="PANTHER" id="PTHR42759:SF1">
    <property type="entry name" value="MAGNESIUM-CHELATASE SUBUNIT CHLD"/>
    <property type="match status" value="1"/>
</dbReference>
<protein>
    <submittedName>
        <fullName evidence="7">MoxR-like ATPase</fullName>
    </submittedName>
</protein>
<dbReference type="EMBL" id="FOHB01000007">
    <property type="protein sequence ID" value="SES42403.1"/>
    <property type="molecule type" value="Genomic_DNA"/>
</dbReference>
<dbReference type="SUPFAM" id="SSF52540">
    <property type="entry name" value="P-loop containing nucleoside triphosphate hydrolases"/>
    <property type="match status" value="1"/>
</dbReference>
<dbReference type="FunFam" id="3.40.50.300:FF:000640">
    <property type="entry name" value="MoxR family ATPase"/>
    <property type="match status" value="1"/>
</dbReference>
<dbReference type="AlphaFoldDB" id="A0A1H9X9R8"/>
<reference evidence="8" key="1">
    <citation type="submission" date="2016-10" db="EMBL/GenBank/DDBJ databases">
        <authorList>
            <person name="Varghese N."/>
            <person name="Submissions S."/>
        </authorList>
    </citation>
    <scope>NUCLEOTIDE SEQUENCE [LARGE SCALE GENOMIC DNA]</scope>
    <source>
        <strain evidence="8">CGMCC 1.6963</strain>
    </source>
</reference>
<sequence length="341" mass="35920">MTDQPHTTLTDAPGADVPGADDARRSEQARRALLAVRAEVGKAVVGQDAAVTGILIGLLCRGHVLLEGVPGVAKTLLVRSLAAALDVQTKRVQFTPDLMPGDVTGSLVYDNATSEFSFREGPVFTNLLLADEINRTPPKTQASLLEAMEERQVSVDGMPRPLPVPFMVAATQNPVEYEGTYPLPEAQLDRFLLKAVLPLPSRDHEVAVIARHAAGFDPRDLAGAGLRAVASADDLAAGAQAVARVEASPEVIGYIVDIARATRHSPSLSLGVSPRGATALLATSRAWAWLNGRDFITPDDVKALAQATLAHRLTLRPEAELEGVGVAAVLDSAIGSVPVPR</sequence>
<dbReference type="Gene3D" id="3.40.50.300">
    <property type="entry name" value="P-loop containing nucleotide triphosphate hydrolases"/>
    <property type="match status" value="1"/>
</dbReference>
<evidence type="ECO:0000256" key="2">
    <source>
        <dbReference type="ARBA" id="ARBA00022840"/>
    </source>
</evidence>
<dbReference type="GO" id="GO:0005524">
    <property type="term" value="F:ATP binding"/>
    <property type="evidence" value="ECO:0007669"/>
    <property type="project" value="UniProtKB-KW"/>
</dbReference>
<evidence type="ECO:0000259" key="5">
    <source>
        <dbReference type="Pfam" id="PF07726"/>
    </source>
</evidence>
<evidence type="ECO:0000313" key="7">
    <source>
        <dbReference type="EMBL" id="SES42403.1"/>
    </source>
</evidence>
<dbReference type="InterPro" id="IPR050764">
    <property type="entry name" value="CbbQ/NirQ/NorQ/GpvN"/>
</dbReference>
<dbReference type="Pfam" id="PF17863">
    <property type="entry name" value="AAA_lid_2"/>
    <property type="match status" value="1"/>
</dbReference>
<dbReference type="STRING" id="587636.SAMN05216199_3494"/>
<dbReference type="RefSeq" id="WP_091761125.1">
    <property type="nucleotide sequence ID" value="NZ_FOHB01000007.1"/>
</dbReference>
<feature type="domain" description="ChlI/MoxR AAA lid" evidence="6">
    <location>
        <begin position="260"/>
        <end position="328"/>
    </location>
</feature>
<proteinExistence type="inferred from homology"/>
<dbReference type="InterPro" id="IPR041628">
    <property type="entry name" value="ChlI/MoxR_AAA_lid"/>
</dbReference>
<evidence type="ECO:0000259" key="6">
    <source>
        <dbReference type="Pfam" id="PF17863"/>
    </source>
</evidence>
<keyword evidence="1" id="KW-0547">Nucleotide-binding</keyword>
<dbReference type="GO" id="GO:0016887">
    <property type="term" value="F:ATP hydrolysis activity"/>
    <property type="evidence" value="ECO:0007669"/>
    <property type="project" value="InterPro"/>
</dbReference>
<feature type="domain" description="ATPase AAA-3" evidence="5">
    <location>
        <begin position="63"/>
        <end position="193"/>
    </location>
</feature>
<dbReference type="CDD" id="cd00009">
    <property type="entry name" value="AAA"/>
    <property type="match status" value="1"/>
</dbReference>
<dbReference type="Proteomes" id="UP000199019">
    <property type="component" value="Unassembled WGS sequence"/>
</dbReference>
<feature type="compositionally biased region" description="Low complexity" evidence="4">
    <location>
        <begin position="11"/>
        <end position="20"/>
    </location>
</feature>
<keyword evidence="8" id="KW-1185">Reference proteome</keyword>
<dbReference type="Pfam" id="PF07726">
    <property type="entry name" value="AAA_3"/>
    <property type="match status" value="1"/>
</dbReference>
<dbReference type="InterPro" id="IPR011703">
    <property type="entry name" value="ATPase_AAA-3"/>
</dbReference>
<comment type="similarity">
    <text evidence="3">Belongs to the MoxR family.</text>
</comment>
<dbReference type="OrthoDB" id="9808397at2"/>